<dbReference type="EMBL" id="QZWZ01000009">
    <property type="protein sequence ID" value="RJT39213.1"/>
    <property type="molecule type" value="Genomic_DNA"/>
</dbReference>
<reference evidence="1 2" key="1">
    <citation type="submission" date="2018-09" db="EMBL/GenBank/DDBJ databases">
        <title>Mesorhizobium carmichaelinearum sp. nov. isolated from Carmichaelinea spp. root nodules in New Zealand.</title>
        <authorList>
            <person name="De Meyer S.E."/>
        </authorList>
    </citation>
    <scope>NUCLEOTIDE SEQUENCE [LARGE SCALE GENOMIC DNA]</scope>
    <source>
        <strain evidence="1 2">ICMP19557</strain>
    </source>
</reference>
<protein>
    <submittedName>
        <fullName evidence="1">Uncharacterized protein</fullName>
    </submittedName>
</protein>
<evidence type="ECO:0000313" key="2">
    <source>
        <dbReference type="Proteomes" id="UP000272706"/>
    </source>
</evidence>
<gene>
    <name evidence="1" type="ORF">D3227_13475</name>
</gene>
<name>A0A3A5KV04_9HYPH</name>
<keyword evidence="2" id="KW-1185">Reference proteome</keyword>
<dbReference type="AlphaFoldDB" id="A0A3A5KV04"/>
<organism evidence="1 2">
    <name type="scientific">Mesorhizobium waimense</name>
    <dbReference type="NCBI Taxonomy" id="1300307"/>
    <lineage>
        <taxon>Bacteria</taxon>
        <taxon>Pseudomonadati</taxon>
        <taxon>Pseudomonadota</taxon>
        <taxon>Alphaproteobacteria</taxon>
        <taxon>Hyphomicrobiales</taxon>
        <taxon>Phyllobacteriaceae</taxon>
        <taxon>Mesorhizobium</taxon>
    </lineage>
</organism>
<sequence>MREPGGTAVLTASGHATNLPSIHFRHALSRASSRLSQAKFIIRLKAMRVCSTLTMPMIRALLDLIDGMAPAPRASLGLRAQA</sequence>
<evidence type="ECO:0000313" key="1">
    <source>
        <dbReference type="EMBL" id="RJT39213.1"/>
    </source>
</evidence>
<accession>A0A3A5KV04</accession>
<comment type="caution">
    <text evidence="1">The sequence shown here is derived from an EMBL/GenBank/DDBJ whole genome shotgun (WGS) entry which is preliminary data.</text>
</comment>
<dbReference type="Proteomes" id="UP000272706">
    <property type="component" value="Unassembled WGS sequence"/>
</dbReference>
<proteinExistence type="predicted"/>